<evidence type="ECO:0000256" key="3">
    <source>
        <dbReference type="ARBA" id="ARBA00022737"/>
    </source>
</evidence>
<keyword evidence="3" id="KW-0677">Repeat</keyword>
<accession>A0A2K6NTL6</accession>
<dbReference type="Gene3D" id="2.30.29.30">
    <property type="entry name" value="Pleckstrin-homology domain (PH domain)/Phosphotyrosine-binding domain (PTB)"/>
    <property type="match status" value="1"/>
</dbReference>
<dbReference type="SUPFAM" id="SSF50729">
    <property type="entry name" value="PH domain-like"/>
    <property type="match status" value="1"/>
</dbReference>
<dbReference type="OMA" id="PHNTTEK"/>
<dbReference type="GO" id="GO:0006289">
    <property type="term" value="P:nucleotide-excision repair"/>
    <property type="evidence" value="ECO:0007669"/>
    <property type="project" value="InterPro"/>
</dbReference>
<comment type="subcellular location">
    <subcellularLocation>
        <location evidence="1">Nucleus</location>
    </subcellularLocation>
</comment>
<name>A0A2K6NTL6_RHIRO</name>
<keyword evidence="4" id="KW-0805">Transcription regulation</keyword>
<evidence type="ECO:0000256" key="6">
    <source>
        <dbReference type="ARBA" id="ARBA00023242"/>
    </source>
</evidence>
<evidence type="ECO:0000313" key="8">
    <source>
        <dbReference type="Ensembl" id="ENSRROP00000007615.1"/>
    </source>
</evidence>
<feature type="domain" description="BSD" evidence="7">
    <location>
        <begin position="171"/>
        <end position="223"/>
    </location>
</feature>
<evidence type="ECO:0000259" key="7">
    <source>
        <dbReference type="PROSITE" id="PS50858"/>
    </source>
</evidence>
<dbReference type="GeneTree" id="ENSGT00390000015066"/>
<dbReference type="InterPro" id="IPR027079">
    <property type="entry name" value="Tfb1/GTF2H1"/>
</dbReference>
<dbReference type="GO" id="GO:0000439">
    <property type="term" value="C:transcription factor TFIIH core complex"/>
    <property type="evidence" value="ECO:0007669"/>
    <property type="project" value="InterPro"/>
</dbReference>
<dbReference type="AlphaFoldDB" id="A0A2K6NTL6"/>
<sequence>MHLPATMATSSEEVLLIVKKVHQKKQDGALYFTAERIAWAPEGKNRFTISHMCVDIKCQKISPEGKATKFSISWTCMQGTKTTNLHFSNESPAVKDLLQLLLPKFKRKVNKELEEKNRVLQEDPVLFQLYEDLVVSQVISAEEFWANCLNVNQDVGIAAAFLADAWPQTDGCNALRYNLTSDIIEVIFRTYPAVKIKYAENVPHNMTEKRFWTCFFQSHYFHRDRLNTGSKDLFAEYAKIDEKRLKTMVSLGVKNLLLDLTALGDKSLDEGYGISSVPSASNSKSVKENSNVAIKRFNHQSAMVQAAGLRKQEAENEQNSPAAWMEIPEIPLNTKTWGKIILYYGPTPTQSLRYATSQDIILFKLTQILSGSTITTLSPRGALMQGGTQQTIKPDGSELKHLHVAVGELLCHFCNLERFQVTKLCPFQEKIRRQYLSTNLVSYIEILQTAYNKLHMWQSWRLMKKT</sequence>
<dbReference type="STRING" id="61622.ENSRROP00000007615"/>
<proteinExistence type="inferred from homology"/>
<dbReference type="InterPro" id="IPR013876">
    <property type="entry name" value="TFIIH_BTF_p62_N"/>
</dbReference>
<feature type="domain" description="BSD" evidence="7">
    <location>
        <begin position="101"/>
        <end position="147"/>
    </location>
</feature>
<evidence type="ECO:0000313" key="9">
    <source>
        <dbReference type="Proteomes" id="UP000233200"/>
    </source>
</evidence>
<reference evidence="8" key="2">
    <citation type="submission" date="2025-09" db="UniProtKB">
        <authorList>
            <consortium name="Ensembl"/>
        </authorList>
    </citation>
    <scope>IDENTIFICATION</scope>
</reference>
<dbReference type="CDD" id="cd13229">
    <property type="entry name" value="PH_TFIIH"/>
    <property type="match status" value="1"/>
</dbReference>
<dbReference type="Proteomes" id="UP000233200">
    <property type="component" value="Unplaced"/>
</dbReference>
<dbReference type="PANTHER" id="PTHR12856">
    <property type="entry name" value="TRANSCRIPTION INITIATION FACTOR IIH-RELATED"/>
    <property type="match status" value="1"/>
</dbReference>
<keyword evidence="6" id="KW-0539">Nucleus</keyword>
<dbReference type="Pfam" id="PF08567">
    <property type="entry name" value="PH_TFIIH"/>
    <property type="match status" value="1"/>
</dbReference>
<dbReference type="InterPro" id="IPR005607">
    <property type="entry name" value="BSD_dom"/>
</dbReference>
<dbReference type="SMART" id="SM00751">
    <property type="entry name" value="BSD"/>
    <property type="match status" value="2"/>
</dbReference>
<dbReference type="InterPro" id="IPR011993">
    <property type="entry name" value="PH-like_dom_sf"/>
</dbReference>
<dbReference type="PROSITE" id="PS50858">
    <property type="entry name" value="BSD"/>
    <property type="match status" value="2"/>
</dbReference>
<dbReference type="GO" id="GO:0006351">
    <property type="term" value="P:DNA-templated transcription"/>
    <property type="evidence" value="ECO:0007669"/>
    <property type="project" value="InterPro"/>
</dbReference>
<comment type="similarity">
    <text evidence="2">Belongs to the TFB1 family.</text>
</comment>
<organism evidence="8 9">
    <name type="scientific">Rhinopithecus roxellana</name>
    <name type="common">Golden snub-nosed monkey</name>
    <name type="synonym">Pygathrix roxellana</name>
    <dbReference type="NCBI Taxonomy" id="61622"/>
    <lineage>
        <taxon>Eukaryota</taxon>
        <taxon>Metazoa</taxon>
        <taxon>Chordata</taxon>
        <taxon>Craniata</taxon>
        <taxon>Vertebrata</taxon>
        <taxon>Euteleostomi</taxon>
        <taxon>Mammalia</taxon>
        <taxon>Eutheria</taxon>
        <taxon>Euarchontoglires</taxon>
        <taxon>Primates</taxon>
        <taxon>Haplorrhini</taxon>
        <taxon>Catarrhini</taxon>
        <taxon>Cercopithecidae</taxon>
        <taxon>Colobinae</taxon>
        <taxon>Rhinopithecus</taxon>
    </lineage>
</organism>
<keyword evidence="5" id="KW-0804">Transcription</keyword>
<dbReference type="Ensembl" id="ENSRROT00000031234.1">
    <property type="protein sequence ID" value="ENSRROP00000007615.1"/>
    <property type="gene ID" value="ENSRROG00000027774.1"/>
</dbReference>
<dbReference type="Gene3D" id="6.10.140.1200">
    <property type="match status" value="1"/>
</dbReference>
<evidence type="ECO:0000256" key="2">
    <source>
        <dbReference type="ARBA" id="ARBA00009448"/>
    </source>
</evidence>
<dbReference type="SUPFAM" id="SSF140383">
    <property type="entry name" value="BSD domain-like"/>
    <property type="match status" value="1"/>
</dbReference>
<protein>
    <recommendedName>
        <fullName evidence="7">BSD domain-containing protein</fullName>
    </recommendedName>
</protein>
<evidence type="ECO:0000256" key="4">
    <source>
        <dbReference type="ARBA" id="ARBA00023015"/>
    </source>
</evidence>
<evidence type="ECO:0000256" key="5">
    <source>
        <dbReference type="ARBA" id="ARBA00023163"/>
    </source>
</evidence>
<reference evidence="8" key="1">
    <citation type="submission" date="2025-08" db="UniProtKB">
        <authorList>
            <consortium name="Ensembl"/>
        </authorList>
    </citation>
    <scope>IDENTIFICATION</scope>
</reference>
<evidence type="ECO:0000256" key="1">
    <source>
        <dbReference type="ARBA" id="ARBA00004123"/>
    </source>
</evidence>
<dbReference type="InterPro" id="IPR035925">
    <property type="entry name" value="BSD_dom_sf"/>
</dbReference>
<keyword evidence="9" id="KW-1185">Reference proteome</keyword>
<dbReference type="Pfam" id="PF03909">
    <property type="entry name" value="BSD"/>
    <property type="match status" value="1"/>
</dbReference>